<dbReference type="Proteomes" id="UP000025227">
    <property type="component" value="Unplaced"/>
</dbReference>
<dbReference type="WBParaSite" id="HCON_00146310-00001">
    <property type="protein sequence ID" value="HCON_00146310-00001"/>
    <property type="gene ID" value="HCON_00146310"/>
</dbReference>
<dbReference type="PRINTS" id="PR00838">
    <property type="entry name" value="V5ALLERGEN"/>
</dbReference>
<protein>
    <submittedName>
        <fullName evidence="4">SCP-like protein</fullName>
    </submittedName>
</protein>
<evidence type="ECO:0000256" key="1">
    <source>
        <dbReference type="SAM" id="SignalP"/>
    </source>
</evidence>
<keyword evidence="3" id="KW-1185">Reference proteome</keyword>
<dbReference type="PROSITE" id="PS01009">
    <property type="entry name" value="CRISP_1"/>
    <property type="match status" value="1"/>
</dbReference>
<dbReference type="OrthoDB" id="5877551at2759"/>
<dbReference type="Gene3D" id="3.40.33.10">
    <property type="entry name" value="CAP"/>
    <property type="match status" value="2"/>
</dbReference>
<feature type="signal peptide" evidence="1">
    <location>
        <begin position="1"/>
        <end position="20"/>
    </location>
</feature>
<sequence>MLIPISIACFTLLAPAFLEASYCPDSNNGMTDEIRQIFVDKHNEYRSIIAKGQAKNKLGGFAPKAARMLKVGYDCEVEANTAAYAKECKFEHDPPEQRNYWGQNLWMLGGTNYSKTDSAKLSVQAWYWELKMFGVPDENILTMEVFDRGVGHYTQVAWQTSDKIGCAVEWCPTMTLVACEYNPAGNRINHYIYDIGDPCTTDEDCQCTGCTCSKDEALCIPPGYTTVMPPTTEKPTTTPKIYHPGGMCPENNNGMTDEARKMFVDKHNEYRSLIARGLAQNNAGGFAPKAAAMMKVSYDCNVETNVVEWAKTCTFGYNAEQQNNQWGYNTHNILSVAINKTEAAAEGVKAWFNELQQYGAPQDNVFSMEVFNQNVIQEYTQLAWQSSNTIGCGIFTCWNSYTLVACEYNPGGNFIGEPIYTVGDPCTTNQDCHVLVALAAKMKDSVLHLKDFNNKSSAVEFRSVSLFVGTCFQGQLMKLQTFFEKTAYPVLAPHIDVARTFRKVGFGNLS</sequence>
<dbReference type="Pfam" id="PF00188">
    <property type="entry name" value="CAP"/>
    <property type="match status" value="2"/>
</dbReference>
<dbReference type="PRINTS" id="PR00837">
    <property type="entry name" value="V5TPXLIKE"/>
</dbReference>
<dbReference type="GO" id="GO:0005576">
    <property type="term" value="C:extracellular region"/>
    <property type="evidence" value="ECO:0007669"/>
    <property type="project" value="InterPro"/>
</dbReference>
<organism evidence="3 4">
    <name type="scientific">Haemonchus contortus</name>
    <name type="common">Barber pole worm</name>
    <dbReference type="NCBI Taxonomy" id="6289"/>
    <lineage>
        <taxon>Eukaryota</taxon>
        <taxon>Metazoa</taxon>
        <taxon>Ecdysozoa</taxon>
        <taxon>Nematoda</taxon>
        <taxon>Chromadorea</taxon>
        <taxon>Rhabditida</taxon>
        <taxon>Rhabditina</taxon>
        <taxon>Rhabditomorpha</taxon>
        <taxon>Strongyloidea</taxon>
        <taxon>Trichostrongylidae</taxon>
        <taxon>Haemonchus</taxon>
    </lineage>
</organism>
<feature type="chain" id="PRO_5029712144" evidence="1">
    <location>
        <begin position="21"/>
        <end position="510"/>
    </location>
</feature>
<evidence type="ECO:0000313" key="4">
    <source>
        <dbReference type="WBParaSite" id="HCON_00146310-00001"/>
    </source>
</evidence>
<dbReference type="InterPro" id="IPR035940">
    <property type="entry name" value="CAP_sf"/>
</dbReference>
<feature type="domain" description="SCP" evidence="2">
    <location>
        <begin position="258"/>
        <end position="416"/>
    </location>
</feature>
<accession>A0A7I4YUG9</accession>
<dbReference type="InterPro" id="IPR014044">
    <property type="entry name" value="CAP_dom"/>
</dbReference>
<dbReference type="SMART" id="SM00198">
    <property type="entry name" value="SCP"/>
    <property type="match status" value="2"/>
</dbReference>
<dbReference type="SUPFAM" id="SSF55797">
    <property type="entry name" value="PR-1-like"/>
    <property type="match status" value="2"/>
</dbReference>
<dbReference type="AlphaFoldDB" id="A0A7I4YUG9"/>
<dbReference type="PANTHER" id="PTHR10334">
    <property type="entry name" value="CYSTEINE-RICH SECRETORY PROTEIN-RELATED"/>
    <property type="match status" value="1"/>
</dbReference>
<name>A0A7I4YUG9_HAECO</name>
<evidence type="ECO:0000313" key="3">
    <source>
        <dbReference type="Proteomes" id="UP000025227"/>
    </source>
</evidence>
<dbReference type="InterPro" id="IPR002413">
    <property type="entry name" value="V5_allergen-like"/>
</dbReference>
<keyword evidence="1" id="KW-0732">Signal</keyword>
<feature type="domain" description="SCP" evidence="2">
    <location>
        <begin position="33"/>
        <end position="189"/>
    </location>
</feature>
<dbReference type="CDD" id="cd05380">
    <property type="entry name" value="CAP_euk"/>
    <property type="match status" value="2"/>
</dbReference>
<dbReference type="InterPro" id="IPR018244">
    <property type="entry name" value="Allrgn_V5/Tpx1_CS"/>
</dbReference>
<dbReference type="InterPro" id="IPR001283">
    <property type="entry name" value="CRISP-related"/>
</dbReference>
<evidence type="ECO:0000259" key="2">
    <source>
        <dbReference type="SMART" id="SM00198"/>
    </source>
</evidence>
<proteinExistence type="predicted"/>
<reference evidence="4" key="1">
    <citation type="submission" date="2020-12" db="UniProtKB">
        <authorList>
            <consortium name="WormBaseParasite"/>
        </authorList>
    </citation>
    <scope>IDENTIFICATION</scope>
    <source>
        <strain evidence="4">MHco3</strain>
    </source>
</reference>